<comment type="caution">
    <text evidence="2">The sequence shown here is derived from an EMBL/GenBank/DDBJ whole genome shotgun (WGS) entry which is preliminary data.</text>
</comment>
<sequence length="47" mass="4743">MTAPLSVLLKQSTSAAHEEAESSPLMGVLPEGRLDAAAVGARPQPSA</sequence>
<reference evidence="2 3" key="1">
    <citation type="submission" date="2022-06" db="EMBL/GenBank/DDBJ databases">
        <title>Pseudarthrobacter sp. strain RMG13 Genome sequencing and assembly.</title>
        <authorList>
            <person name="Kim I."/>
        </authorList>
    </citation>
    <scope>NUCLEOTIDE SEQUENCE [LARGE SCALE GENOMIC DNA]</scope>
    <source>
        <strain evidence="2 3">RMG13</strain>
    </source>
</reference>
<dbReference type="RefSeq" id="WP_254751201.1">
    <property type="nucleotide sequence ID" value="NZ_JANCLV010000009.1"/>
</dbReference>
<keyword evidence="3" id="KW-1185">Reference proteome</keyword>
<dbReference type="EMBL" id="JANCLV010000009">
    <property type="protein sequence ID" value="MCP9000857.1"/>
    <property type="molecule type" value="Genomic_DNA"/>
</dbReference>
<name>A0ABT1LQV9_9MICC</name>
<evidence type="ECO:0000313" key="3">
    <source>
        <dbReference type="Proteomes" id="UP001524318"/>
    </source>
</evidence>
<organism evidence="2 3">
    <name type="scientific">Pseudarthrobacter humi</name>
    <dbReference type="NCBI Taxonomy" id="2952523"/>
    <lineage>
        <taxon>Bacteria</taxon>
        <taxon>Bacillati</taxon>
        <taxon>Actinomycetota</taxon>
        <taxon>Actinomycetes</taxon>
        <taxon>Micrococcales</taxon>
        <taxon>Micrococcaceae</taxon>
        <taxon>Pseudarthrobacter</taxon>
    </lineage>
</organism>
<proteinExistence type="predicted"/>
<feature type="region of interest" description="Disordered" evidence="1">
    <location>
        <begin position="1"/>
        <end position="23"/>
    </location>
</feature>
<dbReference type="Proteomes" id="UP001524318">
    <property type="component" value="Unassembled WGS sequence"/>
</dbReference>
<evidence type="ECO:0000313" key="2">
    <source>
        <dbReference type="EMBL" id="MCP9000857.1"/>
    </source>
</evidence>
<gene>
    <name evidence="2" type="ORF">NFC73_14150</name>
</gene>
<evidence type="ECO:0000256" key="1">
    <source>
        <dbReference type="SAM" id="MobiDB-lite"/>
    </source>
</evidence>
<protein>
    <submittedName>
        <fullName evidence="2">Uncharacterized protein</fullName>
    </submittedName>
</protein>
<accession>A0ABT1LQV9</accession>